<dbReference type="PIRSF" id="PIRSF000722">
    <property type="entry name" value="Acetate_prop_kin"/>
    <property type="match status" value="1"/>
</dbReference>
<dbReference type="GO" id="GO:0008776">
    <property type="term" value="F:acetate kinase activity"/>
    <property type="evidence" value="ECO:0007669"/>
    <property type="project" value="UniProtKB-UniRule"/>
</dbReference>
<feature type="site" description="Transition state stabilizer" evidence="9">
    <location>
        <position position="239"/>
    </location>
</feature>
<proteinExistence type="inferred from homology"/>
<dbReference type="SUPFAM" id="SSF53067">
    <property type="entry name" value="Actin-like ATPase domain"/>
    <property type="match status" value="2"/>
</dbReference>
<comment type="subunit">
    <text evidence="9">Homodimer.</text>
</comment>
<evidence type="ECO:0000256" key="9">
    <source>
        <dbReference type="HAMAP-Rule" id="MF_00020"/>
    </source>
</evidence>
<comment type="subcellular location">
    <subcellularLocation>
        <location evidence="9">Cytoplasm</location>
    </subcellularLocation>
</comment>
<comment type="pathway">
    <text evidence="9">Metabolic intermediate biosynthesis; acetyl-CoA biosynthesis; acetyl-CoA from acetate: step 1/2.</text>
</comment>
<dbReference type="InterPro" id="IPR004372">
    <property type="entry name" value="Ac/propionate_kinase"/>
</dbReference>
<keyword evidence="12" id="KW-1185">Reference proteome</keyword>
<dbReference type="PROSITE" id="PS01075">
    <property type="entry name" value="ACETATE_KINASE_1"/>
    <property type="match status" value="1"/>
</dbReference>
<gene>
    <name evidence="9" type="primary">ackA</name>
    <name evidence="11" type="ORF">EJ104_06500</name>
</gene>
<dbReference type="InterPro" id="IPR000890">
    <property type="entry name" value="Aliphatic_acid_kin_short-chain"/>
</dbReference>
<dbReference type="GO" id="GO:0005524">
    <property type="term" value="F:ATP binding"/>
    <property type="evidence" value="ECO:0007669"/>
    <property type="project" value="UniProtKB-KW"/>
</dbReference>
<dbReference type="Gene3D" id="3.30.420.40">
    <property type="match status" value="2"/>
</dbReference>
<feature type="binding site" evidence="9">
    <location>
        <begin position="329"/>
        <end position="333"/>
    </location>
    <ligand>
        <name>ATP</name>
        <dbReference type="ChEBI" id="CHEBI:30616"/>
    </ligand>
</feature>
<accession>A0A431VWB1</accession>
<keyword evidence="6 9" id="KW-0418">Kinase</keyword>
<keyword evidence="7 9" id="KW-0067">ATP-binding</keyword>
<reference evidence="11 12" key="1">
    <citation type="submission" date="2018-12" db="EMBL/GenBank/DDBJ databases">
        <title>Deinococcus radiophilus ATCC 27603 genome sequencing and assembly.</title>
        <authorList>
            <person name="Maclea K.S."/>
            <person name="Maynard C.R."/>
        </authorList>
    </citation>
    <scope>NUCLEOTIDE SEQUENCE [LARGE SCALE GENOMIC DNA]</scope>
    <source>
        <strain evidence="11 12">ATCC 27603</strain>
    </source>
</reference>
<name>A0A431VWB1_9DEIO</name>
<evidence type="ECO:0000313" key="12">
    <source>
        <dbReference type="Proteomes" id="UP000277766"/>
    </source>
</evidence>
<feature type="binding site" evidence="9">
    <location>
        <begin position="281"/>
        <end position="283"/>
    </location>
    <ligand>
        <name>ATP</name>
        <dbReference type="ChEBI" id="CHEBI:30616"/>
    </ligand>
</feature>
<dbReference type="PANTHER" id="PTHR21060:SF21">
    <property type="entry name" value="ACETATE KINASE"/>
    <property type="match status" value="1"/>
</dbReference>
<protein>
    <recommendedName>
        <fullName evidence="9">Acetate kinase</fullName>
        <ecNumber evidence="9">2.7.2.1</ecNumber>
    </recommendedName>
    <alternativeName>
        <fullName evidence="9">Acetokinase</fullName>
    </alternativeName>
</protein>
<dbReference type="InterPro" id="IPR043129">
    <property type="entry name" value="ATPase_NBD"/>
</dbReference>
<evidence type="ECO:0000313" key="11">
    <source>
        <dbReference type="EMBL" id="RTR27507.1"/>
    </source>
</evidence>
<evidence type="ECO:0000256" key="1">
    <source>
        <dbReference type="ARBA" id="ARBA00008748"/>
    </source>
</evidence>
<evidence type="ECO:0000256" key="8">
    <source>
        <dbReference type="ARBA" id="ARBA00022842"/>
    </source>
</evidence>
<dbReference type="NCBIfam" id="TIGR00016">
    <property type="entry name" value="ackA"/>
    <property type="match status" value="1"/>
</dbReference>
<evidence type="ECO:0000256" key="3">
    <source>
        <dbReference type="ARBA" id="ARBA00022679"/>
    </source>
</evidence>
<keyword evidence="3 9" id="KW-0808">Transferase</keyword>
<evidence type="ECO:0000256" key="5">
    <source>
        <dbReference type="ARBA" id="ARBA00022741"/>
    </source>
</evidence>
<evidence type="ECO:0000256" key="6">
    <source>
        <dbReference type="ARBA" id="ARBA00022777"/>
    </source>
</evidence>
<comment type="cofactor">
    <cofactor evidence="9">
        <name>Mg(2+)</name>
        <dbReference type="ChEBI" id="CHEBI:18420"/>
    </cofactor>
    <cofactor evidence="9">
        <name>Mn(2+)</name>
        <dbReference type="ChEBI" id="CHEBI:29035"/>
    </cofactor>
    <text evidence="9">Mg(2+). Can also accept Mn(2+).</text>
</comment>
<comment type="catalytic activity">
    <reaction evidence="9">
        <text>acetate + ATP = acetyl phosphate + ADP</text>
        <dbReference type="Rhea" id="RHEA:11352"/>
        <dbReference type="ChEBI" id="CHEBI:22191"/>
        <dbReference type="ChEBI" id="CHEBI:30089"/>
        <dbReference type="ChEBI" id="CHEBI:30616"/>
        <dbReference type="ChEBI" id="CHEBI:456216"/>
        <dbReference type="EC" id="2.7.2.1"/>
    </reaction>
</comment>
<dbReference type="GO" id="GO:0005829">
    <property type="term" value="C:cytosol"/>
    <property type="evidence" value="ECO:0007669"/>
    <property type="project" value="TreeGrafter"/>
</dbReference>
<dbReference type="GO" id="GO:0006083">
    <property type="term" value="P:acetate metabolic process"/>
    <property type="evidence" value="ECO:0007669"/>
    <property type="project" value="TreeGrafter"/>
</dbReference>
<feature type="active site" description="Proton donor/acceptor" evidence="9">
    <location>
        <position position="146"/>
    </location>
</feature>
<dbReference type="EMBL" id="RXPE01000010">
    <property type="protein sequence ID" value="RTR27507.1"/>
    <property type="molecule type" value="Genomic_DNA"/>
</dbReference>
<feature type="binding site" evidence="9">
    <location>
        <begin position="206"/>
        <end position="210"/>
    </location>
    <ligand>
        <name>ATP</name>
        <dbReference type="ChEBI" id="CHEBI:30616"/>
    </ligand>
</feature>
<sequence length="398" mass="41633">MQILVLNSGSSSLKFALLDPESGETRLSGLAERLGQAGARIRLDQGGAGQPERTEESLSGGSYAEAVARVMAELDALGVREEVAAVGHRVVHGGEAFAASALITPEVEQAIRECVPLAPLHNPANLAGIDAARTAFSDLPHVAVFDTAFHQTMPPAAYRYAVPEHWYTDYGVRRYGFHGTSHQFVAAEAARMLGRDPAELGLVTAHLGNGSSVAAVQGGQSRDSSMGLTPLEGLIMGTRSGDVDPALHDYLAREASLTLPEITAALNRESGLLGLSGLTNDMRELEAAAGEGHAGAALALDAYVHRLARYIGAMTASLDRLDALVFTGGIGENSSLVRARTVARLRALGLTLDDSANAANVRGQGGVISASDSRAAALVVNTNEELMIARQTREVVRG</sequence>
<feature type="binding site" evidence="9">
    <location>
        <position position="14"/>
    </location>
    <ligand>
        <name>ATP</name>
        <dbReference type="ChEBI" id="CHEBI:30616"/>
    </ligand>
</feature>
<dbReference type="GO" id="GO:0000287">
    <property type="term" value="F:magnesium ion binding"/>
    <property type="evidence" value="ECO:0007669"/>
    <property type="project" value="UniProtKB-UniRule"/>
</dbReference>
<organism evidence="11 12">
    <name type="scientific">Deinococcus radiophilus</name>
    <dbReference type="NCBI Taxonomy" id="32062"/>
    <lineage>
        <taxon>Bacteria</taxon>
        <taxon>Thermotogati</taxon>
        <taxon>Deinococcota</taxon>
        <taxon>Deinococci</taxon>
        <taxon>Deinococcales</taxon>
        <taxon>Deinococcaceae</taxon>
        <taxon>Deinococcus</taxon>
    </lineage>
</organism>
<keyword evidence="8 9" id="KW-0460">Magnesium</keyword>
<evidence type="ECO:0000256" key="4">
    <source>
        <dbReference type="ARBA" id="ARBA00022723"/>
    </source>
</evidence>
<comment type="caution">
    <text evidence="11">The sequence shown here is derived from an EMBL/GenBank/DDBJ whole genome shotgun (WGS) entry which is preliminary data.</text>
</comment>
<dbReference type="EC" id="2.7.2.1" evidence="9"/>
<dbReference type="HAMAP" id="MF_00020">
    <property type="entry name" value="Acetate_kinase"/>
    <property type="match status" value="1"/>
</dbReference>
<dbReference type="Proteomes" id="UP000277766">
    <property type="component" value="Unassembled WGS sequence"/>
</dbReference>
<dbReference type="Pfam" id="PF00871">
    <property type="entry name" value="Acetate_kinase"/>
    <property type="match status" value="1"/>
</dbReference>
<keyword evidence="2 9" id="KW-0963">Cytoplasm</keyword>
<evidence type="ECO:0000256" key="10">
    <source>
        <dbReference type="RuleBase" id="RU003835"/>
    </source>
</evidence>
<dbReference type="PROSITE" id="PS01076">
    <property type="entry name" value="ACETATE_KINASE_2"/>
    <property type="match status" value="1"/>
</dbReference>
<comment type="function">
    <text evidence="9">Catalyzes the formation of acetyl phosphate from acetate and ATP. Can also catalyze the reverse reaction.</text>
</comment>
<evidence type="ECO:0000256" key="7">
    <source>
        <dbReference type="ARBA" id="ARBA00022840"/>
    </source>
</evidence>
<dbReference type="RefSeq" id="WP_126351951.1">
    <property type="nucleotide sequence ID" value="NZ_CP086380.1"/>
</dbReference>
<feature type="binding site" evidence="9">
    <location>
        <position position="89"/>
    </location>
    <ligand>
        <name>substrate</name>
    </ligand>
</feature>
<feature type="binding site" evidence="9">
    <location>
        <position position="7"/>
    </location>
    <ligand>
        <name>Mg(2+)</name>
        <dbReference type="ChEBI" id="CHEBI:18420"/>
    </ligand>
</feature>
<evidence type="ECO:0000256" key="2">
    <source>
        <dbReference type="ARBA" id="ARBA00022490"/>
    </source>
</evidence>
<dbReference type="CDD" id="cd24010">
    <property type="entry name" value="ASKHA_NBD_AcK_PK"/>
    <property type="match status" value="1"/>
</dbReference>
<comment type="similarity">
    <text evidence="1 9 10">Belongs to the acetokinase family.</text>
</comment>
<feature type="site" description="Transition state stabilizer" evidence="9">
    <location>
        <position position="178"/>
    </location>
</feature>
<dbReference type="PANTHER" id="PTHR21060">
    <property type="entry name" value="ACETATE KINASE"/>
    <property type="match status" value="1"/>
</dbReference>
<dbReference type="GO" id="GO:0006085">
    <property type="term" value="P:acetyl-CoA biosynthetic process"/>
    <property type="evidence" value="ECO:0007669"/>
    <property type="project" value="UniProtKB-UniRule"/>
</dbReference>
<dbReference type="UniPathway" id="UPA00340">
    <property type="reaction ID" value="UER00458"/>
</dbReference>
<dbReference type="InterPro" id="IPR023865">
    <property type="entry name" value="Aliphatic_acid_kinase_CS"/>
</dbReference>
<keyword evidence="4 9" id="KW-0479">Metal-binding</keyword>
<dbReference type="PRINTS" id="PR00471">
    <property type="entry name" value="ACETATEKNASE"/>
</dbReference>
<feature type="binding site" evidence="9">
    <location>
        <position position="384"/>
    </location>
    <ligand>
        <name>Mg(2+)</name>
        <dbReference type="ChEBI" id="CHEBI:18420"/>
    </ligand>
</feature>
<keyword evidence="5 9" id="KW-0547">Nucleotide-binding</keyword>
<dbReference type="OrthoDB" id="9802453at2"/>
<dbReference type="AlphaFoldDB" id="A0A431VWB1"/>